<evidence type="ECO:0000256" key="1">
    <source>
        <dbReference type="SAM" id="MobiDB-lite"/>
    </source>
</evidence>
<feature type="non-terminal residue" evidence="2">
    <location>
        <position position="88"/>
    </location>
</feature>
<feature type="region of interest" description="Disordered" evidence="1">
    <location>
        <begin position="27"/>
        <end position="88"/>
    </location>
</feature>
<dbReference type="EMBL" id="LXQA010596566">
    <property type="protein sequence ID" value="MCI61268.1"/>
    <property type="molecule type" value="Genomic_DNA"/>
</dbReference>
<reference evidence="2 3" key="1">
    <citation type="journal article" date="2018" name="Front. Plant Sci.">
        <title>Red Clover (Trifolium pratense) and Zigzag Clover (T. medium) - A Picture of Genomic Similarities and Differences.</title>
        <authorList>
            <person name="Dluhosova J."/>
            <person name="Istvanek J."/>
            <person name="Nedelnik J."/>
            <person name="Repkova J."/>
        </authorList>
    </citation>
    <scope>NUCLEOTIDE SEQUENCE [LARGE SCALE GENOMIC DNA]</scope>
    <source>
        <strain evidence="3">cv. 10/8</strain>
        <tissue evidence="2">Leaf</tissue>
    </source>
</reference>
<comment type="caution">
    <text evidence="2">The sequence shown here is derived from an EMBL/GenBank/DDBJ whole genome shotgun (WGS) entry which is preliminary data.</text>
</comment>
<keyword evidence="3" id="KW-1185">Reference proteome</keyword>
<feature type="non-terminal residue" evidence="2">
    <location>
        <position position="1"/>
    </location>
</feature>
<name>A0A392TJZ0_9FABA</name>
<evidence type="ECO:0000313" key="3">
    <source>
        <dbReference type="Proteomes" id="UP000265520"/>
    </source>
</evidence>
<accession>A0A392TJZ0</accession>
<dbReference type="Proteomes" id="UP000265520">
    <property type="component" value="Unassembled WGS sequence"/>
</dbReference>
<protein>
    <submittedName>
        <fullName evidence="2">Uncharacterized protein</fullName>
    </submittedName>
</protein>
<evidence type="ECO:0000313" key="2">
    <source>
        <dbReference type="EMBL" id="MCI61268.1"/>
    </source>
</evidence>
<dbReference type="AlphaFoldDB" id="A0A392TJZ0"/>
<proteinExistence type="predicted"/>
<sequence>YEEETVHNVHIPGDAIMAPTTMCTAPPRGSEDRAVTTGDSPQLLGAQVSSTIRKSPIGPRSDAGAGASEGTVLIPPRSKRTKSCPPGA</sequence>
<organism evidence="2 3">
    <name type="scientific">Trifolium medium</name>
    <dbReference type="NCBI Taxonomy" id="97028"/>
    <lineage>
        <taxon>Eukaryota</taxon>
        <taxon>Viridiplantae</taxon>
        <taxon>Streptophyta</taxon>
        <taxon>Embryophyta</taxon>
        <taxon>Tracheophyta</taxon>
        <taxon>Spermatophyta</taxon>
        <taxon>Magnoliopsida</taxon>
        <taxon>eudicotyledons</taxon>
        <taxon>Gunneridae</taxon>
        <taxon>Pentapetalae</taxon>
        <taxon>rosids</taxon>
        <taxon>fabids</taxon>
        <taxon>Fabales</taxon>
        <taxon>Fabaceae</taxon>
        <taxon>Papilionoideae</taxon>
        <taxon>50 kb inversion clade</taxon>
        <taxon>NPAAA clade</taxon>
        <taxon>Hologalegina</taxon>
        <taxon>IRL clade</taxon>
        <taxon>Trifolieae</taxon>
        <taxon>Trifolium</taxon>
    </lineage>
</organism>